<dbReference type="EMBL" id="JAVLVT010000004">
    <property type="protein sequence ID" value="MDS1270689.1"/>
    <property type="molecule type" value="Genomic_DNA"/>
</dbReference>
<evidence type="ECO:0008006" key="4">
    <source>
        <dbReference type="Google" id="ProtNLM"/>
    </source>
</evidence>
<reference evidence="3" key="1">
    <citation type="submission" date="2023-07" db="EMBL/GenBank/DDBJ databases">
        <title>Novel species in the genus Lipingzhangella isolated from Sambhar Salt Lake.</title>
        <authorList>
            <person name="Jiya N."/>
            <person name="Kajale S."/>
            <person name="Sharma A."/>
        </authorList>
    </citation>
    <scope>NUCLEOTIDE SEQUENCE [LARGE SCALE GENOMIC DNA]</scope>
    <source>
        <strain evidence="3">LS1_29</strain>
    </source>
</reference>
<evidence type="ECO:0000256" key="1">
    <source>
        <dbReference type="SAM" id="MobiDB-lite"/>
    </source>
</evidence>
<feature type="compositionally biased region" description="Acidic residues" evidence="1">
    <location>
        <begin position="86"/>
        <end position="105"/>
    </location>
</feature>
<sequence length="198" mass="21492">MRSRAGAVRAAVTSRWWALPLTTGSLALMLGAVLGFQLRGSPTASVEYQVLSEEARTLQHQVDNQADTISDLRDERDDLRAAVDDLDDREDALDSREEELDEREDEVAAREDAVTEAENQAAENTFSGSGTYTVGEDIEPGTYRSEGSDCYWARLSSTTGHYDSIIANSFSSGPQVVTIEPGDAAFETSGCGEWSKDG</sequence>
<comment type="caution">
    <text evidence="2">The sequence shown here is derived from an EMBL/GenBank/DDBJ whole genome shotgun (WGS) entry which is preliminary data.</text>
</comment>
<accession>A0ABU2H5V5</accession>
<feature type="region of interest" description="Disordered" evidence="1">
    <location>
        <begin position="86"/>
        <end position="106"/>
    </location>
</feature>
<proteinExistence type="predicted"/>
<protein>
    <recommendedName>
        <fullName evidence="4">SCP domain-containing protein</fullName>
    </recommendedName>
</protein>
<organism evidence="2 3">
    <name type="scientific">Lipingzhangella rawalii</name>
    <dbReference type="NCBI Taxonomy" id="2055835"/>
    <lineage>
        <taxon>Bacteria</taxon>
        <taxon>Bacillati</taxon>
        <taxon>Actinomycetota</taxon>
        <taxon>Actinomycetes</taxon>
        <taxon>Streptosporangiales</taxon>
        <taxon>Nocardiopsidaceae</taxon>
        <taxon>Lipingzhangella</taxon>
    </lineage>
</organism>
<evidence type="ECO:0000313" key="3">
    <source>
        <dbReference type="Proteomes" id="UP001250214"/>
    </source>
</evidence>
<evidence type="ECO:0000313" key="2">
    <source>
        <dbReference type="EMBL" id="MDS1270689.1"/>
    </source>
</evidence>
<name>A0ABU2H5V5_9ACTN</name>
<dbReference type="Proteomes" id="UP001250214">
    <property type="component" value="Unassembled WGS sequence"/>
</dbReference>
<gene>
    <name evidence="2" type="ORF">RIF23_10300</name>
</gene>
<keyword evidence="3" id="KW-1185">Reference proteome</keyword>
<dbReference type="RefSeq" id="WP_310912240.1">
    <property type="nucleotide sequence ID" value="NZ_JAVLVT010000004.1"/>
</dbReference>